<sequence length="61" mass="7093">MTNYEHIKNMSVEKLAKFINDIAVCCFKDAECENCPINCRRTAVYCNTSTINKWLKSEVEE</sequence>
<dbReference type="EMBL" id="BK014808">
    <property type="protein sequence ID" value="DAD76783.1"/>
    <property type="molecule type" value="Genomic_DNA"/>
</dbReference>
<organism evidence="1">
    <name type="scientific">Myoviridae sp. ctdxI18</name>
    <dbReference type="NCBI Taxonomy" id="2826673"/>
    <lineage>
        <taxon>Viruses</taxon>
        <taxon>Duplodnaviria</taxon>
        <taxon>Heunggongvirae</taxon>
        <taxon>Uroviricota</taxon>
        <taxon>Caudoviricetes</taxon>
    </lineage>
</organism>
<proteinExistence type="predicted"/>
<reference evidence="1" key="1">
    <citation type="journal article" date="2021" name="Proc. Natl. Acad. Sci. U.S.A.">
        <title>A Catalog of Tens of Thousands of Viruses from Human Metagenomes Reveals Hidden Associations with Chronic Diseases.</title>
        <authorList>
            <person name="Tisza M.J."/>
            <person name="Buck C.B."/>
        </authorList>
    </citation>
    <scope>NUCLEOTIDE SEQUENCE</scope>
    <source>
        <strain evidence="1">CtdxI18</strain>
    </source>
</reference>
<accession>A0A8S5M3Y2</accession>
<protein>
    <submittedName>
        <fullName evidence="1">Uncharacterized protein</fullName>
    </submittedName>
</protein>
<name>A0A8S5M3Y2_9CAUD</name>
<evidence type="ECO:0000313" key="1">
    <source>
        <dbReference type="EMBL" id="DAD76783.1"/>
    </source>
</evidence>